<protein>
    <submittedName>
        <fullName evidence="2">Uncharacterized protein</fullName>
    </submittedName>
</protein>
<feature type="compositionally biased region" description="Basic residues" evidence="1">
    <location>
        <begin position="171"/>
        <end position="180"/>
    </location>
</feature>
<feature type="compositionally biased region" description="Basic and acidic residues" evidence="1">
    <location>
        <begin position="221"/>
        <end position="230"/>
    </location>
</feature>
<feature type="compositionally biased region" description="Basic and acidic residues" evidence="1">
    <location>
        <begin position="86"/>
        <end position="105"/>
    </location>
</feature>
<accession>A0A1I5UBV6</accession>
<dbReference type="InParanoid" id="A0A1I5UBV6"/>
<dbReference type="STRING" id="1993.SAMN04489713_119130"/>
<gene>
    <name evidence="2" type="ORF">SAMN04489713_119130</name>
</gene>
<feature type="region of interest" description="Disordered" evidence="1">
    <location>
        <begin position="220"/>
        <end position="290"/>
    </location>
</feature>
<dbReference type="Proteomes" id="UP000183413">
    <property type="component" value="Unassembled WGS sequence"/>
</dbReference>
<keyword evidence="3" id="KW-1185">Reference proteome</keyword>
<dbReference type="AlphaFoldDB" id="A0A1I5UBV6"/>
<organism evidence="2 3">
    <name type="scientific">Actinomadura madurae</name>
    <dbReference type="NCBI Taxonomy" id="1993"/>
    <lineage>
        <taxon>Bacteria</taxon>
        <taxon>Bacillati</taxon>
        <taxon>Actinomycetota</taxon>
        <taxon>Actinomycetes</taxon>
        <taxon>Streptosporangiales</taxon>
        <taxon>Thermomonosporaceae</taxon>
        <taxon>Actinomadura</taxon>
    </lineage>
</organism>
<feature type="compositionally biased region" description="Basic and acidic residues" evidence="1">
    <location>
        <begin position="259"/>
        <end position="278"/>
    </location>
</feature>
<sequence length="346" mass="38607">MRHDPVMHSVDIFRVVGIAEQPPFGERDGLAVRGGEIRVVAQSVRLVHETLEGLSRRLVVTVRSDDVDDVVARIALRPRNRVPPPRRREVETQARARDAAHRGDDPPPVGLPRLRIGRAPAGVGLPVHLPAGDEDRVARAGRHQPPREGPVVPVEHAPRPRAQQRGEHRPRQPRLVRGHHRDVDHQHPAGVGLLPARPRRQQLARPLDVVPVVARQVGAADGDRGAEPALERAQPGHALPARAEKGPQRHVGRGSLGRPELRPGREYRRDQRDQHDGRGQNGREWTKARCPFPLAPGVVPGWMDNVAAHAYRMPWDVRREKAAGAGDGKIYHRERDVVHRNMWNRA</sequence>
<proteinExistence type="predicted"/>
<evidence type="ECO:0000313" key="2">
    <source>
        <dbReference type="EMBL" id="SFP92724.1"/>
    </source>
</evidence>
<evidence type="ECO:0000313" key="3">
    <source>
        <dbReference type="Proteomes" id="UP000183413"/>
    </source>
</evidence>
<feature type="region of interest" description="Disordered" evidence="1">
    <location>
        <begin position="81"/>
        <end position="116"/>
    </location>
</feature>
<feature type="region of interest" description="Disordered" evidence="1">
    <location>
        <begin position="137"/>
        <end position="196"/>
    </location>
</feature>
<evidence type="ECO:0000256" key="1">
    <source>
        <dbReference type="SAM" id="MobiDB-lite"/>
    </source>
</evidence>
<dbReference type="EMBL" id="FOVH01000019">
    <property type="protein sequence ID" value="SFP92724.1"/>
    <property type="molecule type" value="Genomic_DNA"/>
</dbReference>
<name>A0A1I5UBV6_9ACTN</name>
<reference evidence="2 3" key="1">
    <citation type="submission" date="2016-10" db="EMBL/GenBank/DDBJ databases">
        <authorList>
            <person name="de Groot N.N."/>
        </authorList>
    </citation>
    <scope>NUCLEOTIDE SEQUENCE [LARGE SCALE GENOMIC DNA]</scope>
    <source>
        <strain evidence="2 3">DSM 43067</strain>
    </source>
</reference>